<keyword evidence="2 6" id="KW-0812">Transmembrane</keyword>
<keyword evidence="3 6" id="KW-1133">Transmembrane helix</keyword>
<accession>A0A875RYP2</accession>
<feature type="transmembrane region" description="Helical" evidence="6">
    <location>
        <begin position="32"/>
        <end position="53"/>
    </location>
</feature>
<comment type="subcellular location">
    <subcellularLocation>
        <location evidence="1">Membrane</location>
        <topology evidence="1">Multi-pass membrane protein</topology>
    </subcellularLocation>
</comment>
<evidence type="ECO:0000259" key="7">
    <source>
        <dbReference type="Pfam" id="PF14378"/>
    </source>
</evidence>
<feature type="transmembrane region" description="Helical" evidence="6">
    <location>
        <begin position="99"/>
        <end position="122"/>
    </location>
</feature>
<dbReference type="KEGG" id="bnn:FOA43_001983"/>
<reference evidence="8" key="1">
    <citation type="submission" date="2020-10" db="EMBL/GenBank/DDBJ databases">
        <authorList>
            <person name="Roach M.J.R."/>
        </authorList>
    </citation>
    <scope>NUCLEOTIDE SEQUENCE</scope>
    <source>
        <strain evidence="8">CBS 1945</strain>
    </source>
</reference>
<dbReference type="PANTHER" id="PTHR31310">
    <property type="match status" value="1"/>
</dbReference>
<feature type="transmembrane region" description="Helical" evidence="6">
    <location>
        <begin position="507"/>
        <end position="526"/>
    </location>
</feature>
<evidence type="ECO:0000313" key="9">
    <source>
        <dbReference type="Proteomes" id="UP000662931"/>
    </source>
</evidence>
<dbReference type="AlphaFoldDB" id="A0A875RYP2"/>
<evidence type="ECO:0000256" key="6">
    <source>
        <dbReference type="SAM" id="Phobius"/>
    </source>
</evidence>
<sequence>MSHNTLSKTGYVLVAPFWLIWRIIVSGLNRRNLFGLAFNFFTNFSPVMIWLFIFQHASLIPKSIRPQIHSKVAFLMDQYLFGDWFGELEKQAHPLHPQIATLTSVVFGSFLIMIPLSIWYYIYYIRKINYNIFNWYDYLFHYKFEYINCTYKFRPTRLRVIIPFLLPLMASIALNIDYLFASQDPANFTKTKDIIAWLCYVVLHVTVPILTAIYLYAFRPPGTLKCFGFAIGLQNIVAVFTHLLIPMAPPWFTHMYGLNDTEHVNYNQEGYAAGLTRVDSHLGTHLNTNGFHQSPIVFGSVPSIHSAVAFQCFLFLEFQSCSSYHFCKKWASTLGQSTAISDDCEEALISKKPIHLLNLIKSASSSSDSNDCSTGASSSSNPSSSDSSDTWVNSSDSDPSADPSCEDLTFSNYPDQIDEVDEVDDDNEDDDYDTSLEMPFTKELLSPVKHSYSWLQGHLYTASEPSGWAIWKLLTHSAIISRFIGASFLMVQWWATMYLDHHFRFDLFVGMLYAMVSYCIVDWLILQPRVMFNWCQIRLKNVDDKNNEAKTMGMRVFENQSFKWFFDPFA</sequence>
<feature type="domain" description="Inositolphosphotransferase Aur1/Ipt1" evidence="7">
    <location>
        <begin position="188"/>
        <end position="316"/>
    </location>
</feature>
<dbReference type="OrthoDB" id="5784at2759"/>
<feature type="transmembrane region" description="Helical" evidence="6">
    <location>
        <begin position="194"/>
        <end position="217"/>
    </location>
</feature>
<dbReference type="InterPro" id="IPR026841">
    <property type="entry name" value="Aur1/Ipt1"/>
</dbReference>
<dbReference type="GeneID" id="62195384"/>
<keyword evidence="4 6" id="KW-0472">Membrane</keyword>
<dbReference type="Proteomes" id="UP000662931">
    <property type="component" value="Chromosome 2"/>
</dbReference>
<dbReference type="PANTHER" id="PTHR31310:SF8">
    <property type="entry name" value="INOSITOLPHOSPHOTRANSFERASE 1"/>
    <property type="match status" value="1"/>
</dbReference>
<evidence type="ECO:0000256" key="4">
    <source>
        <dbReference type="ARBA" id="ARBA00023136"/>
    </source>
</evidence>
<evidence type="ECO:0000256" key="2">
    <source>
        <dbReference type="ARBA" id="ARBA00022692"/>
    </source>
</evidence>
<feature type="transmembrane region" description="Helical" evidence="6">
    <location>
        <begin position="296"/>
        <end position="316"/>
    </location>
</feature>
<dbReference type="GO" id="GO:0016020">
    <property type="term" value="C:membrane"/>
    <property type="evidence" value="ECO:0007669"/>
    <property type="project" value="UniProtKB-SubCell"/>
</dbReference>
<gene>
    <name evidence="8" type="ORF">FOA43_001983</name>
</gene>
<proteinExistence type="predicted"/>
<feature type="region of interest" description="Disordered" evidence="5">
    <location>
        <begin position="364"/>
        <end position="405"/>
    </location>
</feature>
<feature type="compositionally biased region" description="Low complexity" evidence="5">
    <location>
        <begin position="364"/>
        <end position="403"/>
    </location>
</feature>
<dbReference type="Pfam" id="PF14378">
    <property type="entry name" value="PAP2_3"/>
    <property type="match status" value="1"/>
</dbReference>
<dbReference type="GO" id="GO:0030148">
    <property type="term" value="P:sphingolipid biosynthetic process"/>
    <property type="evidence" value="ECO:0007669"/>
    <property type="project" value="TreeGrafter"/>
</dbReference>
<dbReference type="CDD" id="cd03386">
    <property type="entry name" value="PAP2_Aur1_like"/>
    <property type="match status" value="1"/>
</dbReference>
<evidence type="ECO:0000256" key="1">
    <source>
        <dbReference type="ARBA" id="ARBA00004141"/>
    </source>
</evidence>
<feature type="transmembrane region" description="Helical" evidence="6">
    <location>
        <begin position="6"/>
        <end position="25"/>
    </location>
</feature>
<evidence type="ECO:0000256" key="5">
    <source>
        <dbReference type="SAM" id="MobiDB-lite"/>
    </source>
</evidence>
<dbReference type="GO" id="GO:0070916">
    <property type="term" value="C:inositol phosphoceramide synthase complex"/>
    <property type="evidence" value="ECO:0007669"/>
    <property type="project" value="TreeGrafter"/>
</dbReference>
<organism evidence="8 9">
    <name type="scientific">Eeniella nana</name>
    <name type="common">Yeast</name>
    <name type="synonym">Brettanomyces nanus</name>
    <dbReference type="NCBI Taxonomy" id="13502"/>
    <lineage>
        <taxon>Eukaryota</taxon>
        <taxon>Fungi</taxon>
        <taxon>Dikarya</taxon>
        <taxon>Ascomycota</taxon>
        <taxon>Saccharomycotina</taxon>
        <taxon>Pichiomycetes</taxon>
        <taxon>Pichiales</taxon>
        <taxon>Pichiaceae</taxon>
        <taxon>Brettanomyces</taxon>
    </lineage>
</organism>
<dbReference type="GO" id="GO:0006676">
    <property type="term" value="P:mannosyl diphosphorylinositol ceramide metabolic process"/>
    <property type="evidence" value="ECO:0007669"/>
    <property type="project" value="TreeGrafter"/>
</dbReference>
<protein>
    <recommendedName>
        <fullName evidence="7">Inositolphosphotransferase Aur1/Ipt1 domain-containing protein</fullName>
    </recommendedName>
</protein>
<name>A0A875RYP2_EENNA</name>
<keyword evidence="9" id="KW-1185">Reference proteome</keyword>
<dbReference type="InterPro" id="IPR052185">
    <property type="entry name" value="IPC_Synthase-Related"/>
</dbReference>
<evidence type="ECO:0000256" key="3">
    <source>
        <dbReference type="ARBA" id="ARBA00022989"/>
    </source>
</evidence>
<feature type="transmembrane region" description="Helical" evidence="6">
    <location>
        <begin position="160"/>
        <end position="182"/>
    </location>
</feature>
<evidence type="ECO:0000313" key="8">
    <source>
        <dbReference type="EMBL" id="QPG74651.1"/>
    </source>
</evidence>
<dbReference type="RefSeq" id="XP_038778216.1">
    <property type="nucleotide sequence ID" value="XM_038922288.1"/>
</dbReference>
<dbReference type="EMBL" id="CP064813">
    <property type="protein sequence ID" value="QPG74651.1"/>
    <property type="molecule type" value="Genomic_DNA"/>
</dbReference>
<feature type="transmembrane region" description="Helical" evidence="6">
    <location>
        <begin position="224"/>
        <end position="245"/>
    </location>
</feature>
<feature type="transmembrane region" description="Helical" evidence="6">
    <location>
        <begin position="473"/>
        <end position="495"/>
    </location>
</feature>